<keyword evidence="2" id="KW-1185">Reference proteome</keyword>
<reference evidence="1 2" key="1">
    <citation type="submission" date="2018-09" db="EMBL/GenBank/DDBJ databases">
        <title>A high-quality reference genome of wild soybean provides a powerful tool to mine soybean genomes.</title>
        <authorList>
            <person name="Xie M."/>
            <person name="Chung C.Y.L."/>
            <person name="Li M.-W."/>
            <person name="Wong F.-L."/>
            <person name="Chan T.-F."/>
            <person name="Lam H.-M."/>
        </authorList>
    </citation>
    <scope>NUCLEOTIDE SEQUENCE [LARGE SCALE GENOMIC DNA]</scope>
    <source>
        <strain evidence="2">cv. W05</strain>
        <tissue evidence="1">Hypocotyl of etiolated seedlings</tissue>
    </source>
</reference>
<dbReference type="AlphaFoldDB" id="A0A445LPX7"/>
<proteinExistence type="predicted"/>
<comment type="caution">
    <text evidence="1">The sequence shown here is derived from an EMBL/GenBank/DDBJ whole genome shotgun (WGS) entry which is preliminary data.</text>
</comment>
<sequence>ERLDLEKSQDKKKFFKTKEKKCLITTWEDLDDTLFDEDDEEANICLMTDTTFE</sequence>
<evidence type="ECO:0000313" key="2">
    <source>
        <dbReference type="Proteomes" id="UP000289340"/>
    </source>
</evidence>
<dbReference type="Proteomes" id="UP000289340">
    <property type="component" value="Chromosome 2"/>
</dbReference>
<dbReference type="EMBL" id="QZWG01000002">
    <property type="protein sequence ID" value="RZC25291.1"/>
    <property type="molecule type" value="Genomic_DNA"/>
</dbReference>
<feature type="non-terminal residue" evidence="1">
    <location>
        <position position="1"/>
    </location>
</feature>
<gene>
    <name evidence="1" type="ORF">D0Y65_004119</name>
</gene>
<protein>
    <submittedName>
        <fullName evidence="1">Uncharacterized protein</fullName>
    </submittedName>
</protein>
<organism evidence="1 2">
    <name type="scientific">Glycine soja</name>
    <name type="common">Wild soybean</name>
    <dbReference type="NCBI Taxonomy" id="3848"/>
    <lineage>
        <taxon>Eukaryota</taxon>
        <taxon>Viridiplantae</taxon>
        <taxon>Streptophyta</taxon>
        <taxon>Embryophyta</taxon>
        <taxon>Tracheophyta</taxon>
        <taxon>Spermatophyta</taxon>
        <taxon>Magnoliopsida</taxon>
        <taxon>eudicotyledons</taxon>
        <taxon>Gunneridae</taxon>
        <taxon>Pentapetalae</taxon>
        <taxon>rosids</taxon>
        <taxon>fabids</taxon>
        <taxon>Fabales</taxon>
        <taxon>Fabaceae</taxon>
        <taxon>Papilionoideae</taxon>
        <taxon>50 kb inversion clade</taxon>
        <taxon>NPAAA clade</taxon>
        <taxon>indigoferoid/millettioid clade</taxon>
        <taxon>Phaseoleae</taxon>
        <taxon>Glycine</taxon>
        <taxon>Glycine subgen. Soja</taxon>
    </lineage>
</organism>
<feature type="non-terminal residue" evidence="1">
    <location>
        <position position="53"/>
    </location>
</feature>
<accession>A0A445LPX7</accession>
<name>A0A445LPX7_GLYSO</name>
<evidence type="ECO:0000313" key="1">
    <source>
        <dbReference type="EMBL" id="RZC25291.1"/>
    </source>
</evidence>